<dbReference type="CDD" id="cd07042">
    <property type="entry name" value="STAS_SulP_like_sulfate_transporter"/>
    <property type="match status" value="1"/>
</dbReference>
<reference evidence="8 9" key="1">
    <citation type="submission" date="2020-04" db="EMBL/GenBank/DDBJ databases">
        <title>Paraburkholderia sp. RP-4-7 isolated from soil.</title>
        <authorList>
            <person name="Dahal R.H."/>
        </authorList>
    </citation>
    <scope>NUCLEOTIDE SEQUENCE [LARGE SCALE GENOMIC DNA]</scope>
    <source>
        <strain evidence="8 9">RP-4-7</strain>
    </source>
</reference>
<evidence type="ECO:0000256" key="1">
    <source>
        <dbReference type="ARBA" id="ARBA00004141"/>
    </source>
</evidence>
<proteinExistence type="predicted"/>
<dbReference type="InterPro" id="IPR052706">
    <property type="entry name" value="Membrane-Transporter-like"/>
</dbReference>
<dbReference type="InterPro" id="IPR011547">
    <property type="entry name" value="SLC26A/SulP_dom"/>
</dbReference>
<sequence>MGAAWVTAGISAAFVAAVAAAIVAALLGGTPLHMNSPKTTHAAILSGLIASVAADPSFGSGSGSGGAGLVVVASTALLVSGVVQSFLGASRLGLLVKFVPYPVLAGFINGFAIQIILNQLPRALAIDGPQELLRALNGTVPVNWWAVGFALGSGGLVILAKKRSGPVPAALIGLFGGTALQMLCLRLVPQEDLGATIGALPPGIPLILRTTDILNFVTSADFRNHAAVILATGITIALVSSIQSLLSISSTEQLFGARHNSNRELVVQGASNIVAALFGGAPSGGSPNITRIVHTSGGRTQLANLAYACTLLALSYRLNRLVGQIPLSVMAGVVIVTSAEAMDKWTHQLLLGVGYAGHSSTRWEIFLNLALVFVVTALVVFTSVLIALGVGFAAALIAFIYRSNAQMIRRIQHATQLRSRTERSGAALEALAQHGRRIAIVELDGPLFFGSAERVERVERVVGDELSGSDWVLLDLRRISHFDSSGVLMLKRLDELLVRSGRRLFLAPLLAGGLRRKFLEEWGLTKPEAELRVFDSTDAALSQAEDELLDKLAAQECDEEIDLAAFPLTQDMSDDERALLMSLATRRSFAAGGVVLGREDPRGGLLLLTRGRLSVLWEKDGKVLRTASYRAGMTLGEIPLMLERQRLLKLVADTPAVLLELSQDTLEHLRTTMPGLDAKLMRNLSIEISDRLCDLLETVRDLEGD</sequence>
<feature type="transmembrane region" description="Helical" evidence="5">
    <location>
        <begin position="99"/>
        <end position="117"/>
    </location>
</feature>
<feature type="transmembrane region" description="Helical" evidence="5">
    <location>
        <begin position="369"/>
        <end position="401"/>
    </location>
</feature>
<dbReference type="RefSeq" id="WP_169490106.1">
    <property type="nucleotide sequence ID" value="NZ_JABBGJ010000052.1"/>
</dbReference>
<dbReference type="Pfam" id="PF00916">
    <property type="entry name" value="Sulfate_transp"/>
    <property type="match status" value="1"/>
</dbReference>
<comment type="caution">
    <text evidence="8">The sequence shown here is derived from an EMBL/GenBank/DDBJ whole genome shotgun (WGS) entry which is preliminary data.</text>
</comment>
<dbReference type="EMBL" id="JABBGJ010000052">
    <property type="protein sequence ID" value="NMM03356.1"/>
    <property type="molecule type" value="Genomic_DNA"/>
</dbReference>
<keyword evidence="2 5" id="KW-0812">Transmembrane</keyword>
<dbReference type="AlphaFoldDB" id="A0A848IQS7"/>
<gene>
    <name evidence="8" type="ORF">HHL24_36360</name>
</gene>
<dbReference type="Gene3D" id="2.60.120.10">
    <property type="entry name" value="Jelly Rolls"/>
    <property type="match status" value="1"/>
</dbReference>
<keyword evidence="3 5" id="KW-1133">Transmembrane helix</keyword>
<dbReference type="PANTHER" id="PTHR43310">
    <property type="entry name" value="SULFATE TRANSPORTER YBAR-RELATED"/>
    <property type="match status" value="1"/>
</dbReference>
<evidence type="ECO:0000256" key="2">
    <source>
        <dbReference type="ARBA" id="ARBA00022692"/>
    </source>
</evidence>
<accession>A0A848IQS7</accession>
<keyword evidence="9" id="KW-1185">Reference proteome</keyword>
<dbReference type="InterPro" id="IPR002645">
    <property type="entry name" value="STAS_dom"/>
</dbReference>
<evidence type="ECO:0000259" key="6">
    <source>
        <dbReference type="PROSITE" id="PS50042"/>
    </source>
</evidence>
<organism evidence="8 9">
    <name type="scientific">Paraburkholderia polaris</name>
    <dbReference type="NCBI Taxonomy" id="2728848"/>
    <lineage>
        <taxon>Bacteria</taxon>
        <taxon>Pseudomonadati</taxon>
        <taxon>Pseudomonadota</taxon>
        <taxon>Betaproteobacteria</taxon>
        <taxon>Burkholderiales</taxon>
        <taxon>Burkholderiaceae</taxon>
        <taxon>Paraburkholderia</taxon>
    </lineage>
</organism>
<dbReference type="GO" id="GO:0016020">
    <property type="term" value="C:membrane"/>
    <property type="evidence" value="ECO:0007669"/>
    <property type="project" value="UniProtKB-SubCell"/>
</dbReference>
<dbReference type="Pfam" id="PF00027">
    <property type="entry name" value="cNMP_binding"/>
    <property type="match status" value="1"/>
</dbReference>
<dbReference type="Proteomes" id="UP000544134">
    <property type="component" value="Unassembled WGS sequence"/>
</dbReference>
<feature type="transmembrane region" description="Helical" evidence="5">
    <location>
        <begin position="142"/>
        <end position="160"/>
    </location>
</feature>
<dbReference type="SUPFAM" id="SSF52091">
    <property type="entry name" value="SpoIIaa-like"/>
    <property type="match status" value="1"/>
</dbReference>
<dbReference type="InterPro" id="IPR000595">
    <property type="entry name" value="cNMP-bd_dom"/>
</dbReference>
<keyword evidence="4 5" id="KW-0472">Membrane</keyword>
<feature type="domain" description="Cyclic nucleotide-binding" evidence="6">
    <location>
        <begin position="568"/>
        <end position="669"/>
    </location>
</feature>
<name>A0A848IQS7_9BURK</name>
<dbReference type="Gene3D" id="3.30.750.24">
    <property type="entry name" value="STAS domain"/>
    <property type="match status" value="1"/>
</dbReference>
<feature type="transmembrane region" description="Helical" evidence="5">
    <location>
        <begin position="226"/>
        <end position="248"/>
    </location>
</feature>
<dbReference type="Pfam" id="PF01740">
    <property type="entry name" value="STAS"/>
    <property type="match status" value="1"/>
</dbReference>
<feature type="transmembrane region" description="Helical" evidence="5">
    <location>
        <begin position="65"/>
        <end position="87"/>
    </location>
</feature>
<evidence type="ECO:0000313" key="8">
    <source>
        <dbReference type="EMBL" id="NMM03356.1"/>
    </source>
</evidence>
<feature type="transmembrane region" description="Helical" evidence="5">
    <location>
        <begin position="6"/>
        <end position="27"/>
    </location>
</feature>
<evidence type="ECO:0000256" key="5">
    <source>
        <dbReference type="SAM" id="Phobius"/>
    </source>
</evidence>
<dbReference type="InterPro" id="IPR036513">
    <property type="entry name" value="STAS_dom_sf"/>
</dbReference>
<protein>
    <submittedName>
        <fullName evidence="8">Cyclic nucleotide-binding domain-containing protein</fullName>
    </submittedName>
</protein>
<evidence type="ECO:0000256" key="4">
    <source>
        <dbReference type="ARBA" id="ARBA00023136"/>
    </source>
</evidence>
<dbReference type="SUPFAM" id="SSF51206">
    <property type="entry name" value="cAMP-binding domain-like"/>
    <property type="match status" value="1"/>
</dbReference>
<comment type="subcellular location">
    <subcellularLocation>
        <location evidence="1">Membrane</location>
        <topology evidence="1">Multi-pass membrane protein</topology>
    </subcellularLocation>
</comment>
<dbReference type="PROSITE" id="PS50801">
    <property type="entry name" value="STAS"/>
    <property type="match status" value="1"/>
</dbReference>
<dbReference type="InterPro" id="IPR018490">
    <property type="entry name" value="cNMP-bd_dom_sf"/>
</dbReference>
<dbReference type="PROSITE" id="PS50042">
    <property type="entry name" value="CNMP_BINDING_3"/>
    <property type="match status" value="1"/>
</dbReference>
<feature type="domain" description="STAS" evidence="7">
    <location>
        <begin position="428"/>
        <end position="544"/>
    </location>
</feature>
<evidence type="ECO:0000259" key="7">
    <source>
        <dbReference type="PROSITE" id="PS50801"/>
    </source>
</evidence>
<feature type="transmembrane region" description="Helical" evidence="5">
    <location>
        <begin position="167"/>
        <end position="188"/>
    </location>
</feature>
<dbReference type="InterPro" id="IPR014710">
    <property type="entry name" value="RmlC-like_jellyroll"/>
</dbReference>
<evidence type="ECO:0000256" key="3">
    <source>
        <dbReference type="ARBA" id="ARBA00022989"/>
    </source>
</evidence>
<evidence type="ECO:0000313" key="9">
    <source>
        <dbReference type="Proteomes" id="UP000544134"/>
    </source>
</evidence>
<dbReference type="SMART" id="SM00100">
    <property type="entry name" value="cNMP"/>
    <property type="match status" value="1"/>
</dbReference>
<dbReference type="PANTHER" id="PTHR43310:SF1">
    <property type="entry name" value="SULFATE TRANSPORTER YBAR-RELATED"/>
    <property type="match status" value="1"/>
</dbReference>